<dbReference type="EMBL" id="JRNN01000035">
    <property type="protein sequence ID" value="KGF35832.1"/>
    <property type="molecule type" value="Genomic_DNA"/>
</dbReference>
<reference evidence="2 3" key="1">
    <citation type="submission" date="2014-07" db="EMBL/GenBank/DDBJ databases">
        <authorList>
            <person name="McCorrison J."/>
            <person name="Sanka R."/>
            <person name="Torralba M."/>
            <person name="Gillis M."/>
            <person name="Haft D.H."/>
            <person name="Methe B."/>
            <person name="Sutton G."/>
            <person name="Nelson K.E."/>
        </authorList>
    </citation>
    <scope>NUCLEOTIDE SEQUENCE [LARGE SCALE GENOMIC DNA]</scope>
    <source>
        <strain evidence="2 3">DNF00853</strain>
    </source>
</reference>
<dbReference type="OrthoDB" id="1079293at2"/>
<feature type="transmembrane region" description="Helical" evidence="1">
    <location>
        <begin position="39"/>
        <end position="57"/>
    </location>
</feature>
<keyword evidence="1" id="KW-0812">Transmembrane</keyword>
<protein>
    <recommendedName>
        <fullName evidence="4">DUF4199 domain-containing protein</fullName>
    </recommendedName>
</protein>
<evidence type="ECO:0000313" key="3">
    <source>
        <dbReference type="Proteomes" id="UP000029556"/>
    </source>
</evidence>
<feature type="transmembrane region" description="Helical" evidence="1">
    <location>
        <begin position="12"/>
        <end position="33"/>
    </location>
</feature>
<keyword evidence="1" id="KW-1133">Transmembrane helix</keyword>
<feature type="transmembrane region" description="Helical" evidence="1">
    <location>
        <begin position="69"/>
        <end position="91"/>
    </location>
</feature>
<gene>
    <name evidence="2" type="ORF">HMPREF2137_03840</name>
</gene>
<feature type="transmembrane region" description="Helical" evidence="1">
    <location>
        <begin position="144"/>
        <end position="166"/>
    </location>
</feature>
<proteinExistence type="predicted"/>
<comment type="caution">
    <text evidence="2">The sequence shown here is derived from an EMBL/GenBank/DDBJ whole genome shotgun (WGS) entry which is preliminary data.</text>
</comment>
<name>A0A096AZ48_9BACT</name>
<evidence type="ECO:0008006" key="4">
    <source>
        <dbReference type="Google" id="ProtNLM"/>
    </source>
</evidence>
<keyword evidence="1" id="KW-0472">Membrane</keyword>
<dbReference type="Proteomes" id="UP000029556">
    <property type="component" value="Unassembled WGS sequence"/>
</dbReference>
<dbReference type="Pfam" id="PF13858">
    <property type="entry name" value="DUF4199"/>
    <property type="match status" value="1"/>
</dbReference>
<accession>A0A096AZ48</accession>
<dbReference type="InterPro" id="IPR025250">
    <property type="entry name" value="DUF4199"/>
</dbReference>
<evidence type="ECO:0000256" key="1">
    <source>
        <dbReference type="SAM" id="Phobius"/>
    </source>
</evidence>
<evidence type="ECO:0000313" key="2">
    <source>
        <dbReference type="EMBL" id="KGF35832.1"/>
    </source>
</evidence>
<sequence>MINVPTLIQLKAFARIDGLWLALLWTASFLSMMYIPKSALGSLLMFATPLFMLWRLIKFRNYALDGIISFARGLAYGCYCIFYASLLFALVQTAYFQFLDGGHFVQIMHQALQTMESVYQQSGVDIKQARETVDLMGTLKPIELAIAFMTQNVLLGALLSAVVAAIGMKRAKNHTRT</sequence>
<organism evidence="2 3">
    <name type="scientific">Hoylesella buccalis DNF00853</name>
    <dbReference type="NCBI Taxonomy" id="1401074"/>
    <lineage>
        <taxon>Bacteria</taxon>
        <taxon>Pseudomonadati</taxon>
        <taxon>Bacteroidota</taxon>
        <taxon>Bacteroidia</taxon>
        <taxon>Bacteroidales</taxon>
        <taxon>Prevotellaceae</taxon>
        <taxon>Hoylesella</taxon>
    </lineage>
</organism>
<dbReference type="AlphaFoldDB" id="A0A096AZ48"/>